<accession>A0A2M6WGX2</accession>
<reference evidence="3" key="1">
    <citation type="submission" date="2017-09" db="EMBL/GenBank/DDBJ databases">
        <title>Depth-based differentiation of microbial function through sediment-hosted aquifers and enrichment of novel symbionts in the deep terrestrial subsurface.</title>
        <authorList>
            <person name="Probst A.J."/>
            <person name="Ladd B."/>
            <person name="Jarett J.K."/>
            <person name="Geller-Mcgrath D.E."/>
            <person name="Sieber C.M.K."/>
            <person name="Emerson J.B."/>
            <person name="Anantharaman K."/>
            <person name="Thomas B.C."/>
            <person name="Malmstrom R."/>
            <person name="Stieglmeier M."/>
            <person name="Klingl A."/>
            <person name="Woyke T."/>
            <person name="Ryan C.M."/>
            <person name="Banfield J.F."/>
        </authorList>
    </citation>
    <scope>NUCLEOTIDE SEQUENCE [LARGE SCALE GENOMIC DNA]</scope>
</reference>
<dbReference type="EMBL" id="PFBA01000035">
    <property type="protein sequence ID" value="PIT92050.1"/>
    <property type="molecule type" value="Genomic_DNA"/>
</dbReference>
<dbReference type="Pfam" id="PF00665">
    <property type="entry name" value="rve"/>
    <property type="match status" value="1"/>
</dbReference>
<evidence type="ECO:0000259" key="1">
    <source>
        <dbReference type="PROSITE" id="PS50994"/>
    </source>
</evidence>
<feature type="domain" description="Integrase catalytic" evidence="1">
    <location>
        <begin position="134"/>
        <end position="271"/>
    </location>
</feature>
<organism evidence="2 3">
    <name type="scientific">Candidatus Harrisonbacteria bacterium CG10_big_fil_rev_8_21_14_0_10_42_17</name>
    <dbReference type="NCBI Taxonomy" id="1974584"/>
    <lineage>
        <taxon>Bacteria</taxon>
        <taxon>Candidatus Harrisoniibacteriota</taxon>
    </lineage>
</organism>
<protein>
    <recommendedName>
        <fullName evidence="1">Integrase catalytic domain-containing protein</fullName>
    </recommendedName>
</protein>
<name>A0A2M6WGX2_9BACT</name>
<gene>
    <name evidence="2" type="ORF">COU08_04320</name>
</gene>
<dbReference type="GO" id="GO:0015074">
    <property type="term" value="P:DNA integration"/>
    <property type="evidence" value="ECO:0007669"/>
    <property type="project" value="InterPro"/>
</dbReference>
<dbReference type="GO" id="GO:0003676">
    <property type="term" value="F:nucleic acid binding"/>
    <property type="evidence" value="ECO:0007669"/>
    <property type="project" value="InterPro"/>
</dbReference>
<dbReference type="InterPro" id="IPR012337">
    <property type="entry name" value="RNaseH-like_sf"/>
</dbReference>
<dbReference type="Gene3D" id="3.30.420.10">
    <property type="entry name" value="Ribonuclease H-like superfamily/Ribonuclease H"/>
    <property type="match status" value="1"/>
</dbReference>
<dbReference type="SUPFAM" id="SSF46689">
    <property type="entry name" value="Homeodomain-like"/>
    <property type="match status" value="1"/>
</dbReference>
<dbReference type="InterPro" id="IPR001584">
    <property type="entry name" value="Integrase_cat-core"/>
</dbReference>
<evidence type="ECO:0000313" key="3">
    <source>
        <dbReference type="Proteomes" id="UP000228635"/>
    </source>
</evidence>
<dbReference type="AlphaFoldDB" id="A0A2M6WGX2"/>
<dbReference type="PROSITE" id="PS50994">
    <property type="entry name" value="INTEGRASE"/>
    <property type="match status" value="1"/>
</dbReference>
<sequence>MAYSTNPHLPRVRMEAVKLVRSRWSTRKVARHMGYTHSAIVKWMKRASDGRQARVIPTASSRPHHHPNELSHECVDAIIAYRRERNQCAEIIHHRMTRDGYELSLSSIKRTLKREGLTRYSRWKKWHQYPVRPIPETPGILVEVDTIHDGPHEKRLYIYTLLDVCSRWAYVRVSERITTHHSLCFVQSAQRRASFRFTTIQSDHGSEFSKWFTKRIVEHDMAHRHSRVRTPNDNAHLERFNRTIQDECIARIPQLFLVSERNQSLSSLLQS</sequence>
<dbReference type="Pfam" id="PF13384">
    <property type="entry name" value="HTH_23"/>
    <property type="match status" value="1"/>
</dbReference>
<dbReference type="SUPFAM" id="SSF53098">
    <property type="entry name" value="Ribonuclease H-like"/>
    <property type="match status" value="1"/>
</dbReference>
<comment type="caution">
    <text evidence="2">The sequence shown here is derived from an EMBL/GenBank/DDBJ whole genome shotgun (WGS) entry which is preliminary data.</text>
</comment>
<dbReference type="Proteomes" id="UP000228635">
    <property type="component" value="Unassembled WGS sequence"/>
</dbReference>
<dbReference type="InterPro" id="IPR009057">
    <property type="entry name" value="Homeodomain-like_sf"/>
</dbReference>
<proteinExistence type="predicted"/>
<evidence type="ECO:0000313" key="2">
    <source>
        <dbReference type="EMBL" id="PIT92050.1"/>
    </source>
</evidence>
<dbReference type="InterPro" id="IPR036397">
    <property type="entry name" value="RNaseH_sf"/>
</dbReference>